<accession>A0A8E5HK07</accession>
<name>A0A8E5HK07_USTVR</name>
<evidence type="ECO:0000313" key="1">
    <source>
        <dbReference type="EMBL" id="QUC16886.1"/>
    </source>
</evidence>
<dbReference type="EMBL" id="CP072753">
    <property type="protein sequence ID" value="QUC16886.1"/>
    <property type="molecule type" value="Genomic_DNA"/>
</dbReference>
<dbReference type="Proteomes" id="UP000027002">
    <property type="component" value="Chromosome 1"/>
</dbReference>
<keyword evidence="2" id="KW-1185">Reference proteome</keyword>
<dbReference type="RefSeq" id="XP_042994559.1">
    <property type="nucleotide sequence ID" value="XM_043138625.1"/>
</dbReference>
<evidence type="ECO:0000313" key="2">
    <source>
        <dbReference type="Proteomes" id="UP000027002"/>
    </source>
</evidence>
<organism evidence="1 2">
    <name type="scientific">Ustilaginoidea virens</name>
    <name type="common">Rice false smut fungus</name>
    <name type="synonym">Villosiclava virens</name>
    <dbReference type="NCBI Taxonomy" id="1159556"/>
    <lineage>
        <taxon>Eukaryota</taxon>
        <taxon>Fungi</taxon>
        <taxon>Dikarya</taxon>
        <taxon>Ascomycota</taxon>
        <taxon>Pezizomycotina</taxon>
        <taxon>Sordariomycetes</taxon>
        <taxon>Hypocreomycetidae</taxon>
        <taxon>Hypocreales</taxon>
        <taxon>Clavicipitaceae</taxon>
        <taxon>Ustilaginoidea</taxon>
    </lineage>
</organism>
<sequence>MGGSCRYQGRIIHVALGIEREQDKYASKLPHPYHCRYYLQYLTPRVPIFILPQVRAPRRISKSTSKSPYEKLPLV</sequence>
<reference evidence="1" key="1">
    <citation type="submission" date="2020-03" db="EMBL/GenBank/DDBJ databases">
        <title>A mixture of massive structural variations and highly conserved coding sequences in Ustilaginoidea virens genome.</title>
        <authorList>
            <person name="Zhang K."/>
            <person name="Zhao Z."/>
            <person name="Zhang Z."/>
            <person name="Li Y."/>
            <person name="Hsiang T."/>
            <person name="Sun W."/>
        </authorList>
    </citation>
    <scope>NUCLEOTIDE SEQUENCE</scope>
    <source>
        <strain evidence="1">UV-8b</strain>
    </source>
</reference>
<protein>
    <submittedName>
        <fullName evidence="1">Uncharacterized protein</fullName>
    </submittedName>
</protein>
<dbReference type="GeneID" id="66061905"/>
<gene>
    <name evidence="1" type="ORF">UV8b_01127</name>
</gene>
<proteinExistence type="predicted"/>
<dbReference type="AlphaFoldDB" id="A0A8E5HK07"/>
<dbReference type="KEGG" id="uvi:66061905"/>